<dbReference type="GO" id="GO:0046872">
    <property type="term" value="F:metal ion binding"/>
    <property type="evidence" value="ECO:0007669"/>
    <property type="project" value="UniProtKB-KW"/>
</dbReference>
<proteinExistence type="predicted"/>
<dbReference type="GO" id="GO:0016787">
    <property type="term" value="F:hydrolase activity"/>
    <property type="evidence" value="ECO:0007669"/>
    <property type="project" value="UniProtKB-KW"/>
</dbReference>
<keyword evidence="4" id="KW-0460">Magnesium</keyword>
<dbReference type="Pfam" id="PF04794">
    <property type="entry name" value="YdjC"/>
    <property type="match status" value="1"/>
</dbReference>
<dbReference type="InterPro" id="IPR011330">
    <property type="entry name" value="Glyco_hydro/deAcase_b/a-brl"/>
</dbReference>
<dbReference type="CDD" id="cd10808">
    <property type="entry name" value="YdjC"/>
    <property type="match status" value="1"/>
</dbReference>
<evidence type="ECO:0000256" key="2">
    <source>
        <dbReference type="ARBA" id="ARBA00022723"/>
    </source>
</evidence>
<name>A0A848B8Y5_9FIRM</name>
<evidence type="ECO:0000256" key="3">
    <source>
        <dbReference type="ARBA" id="ARBA00022801"/>
    </source>
</evidence>
<keyword evidence="2" id="KW-0479">Metal-binding</keyword>
<dbReference type="PANTHER" id="PTHR31609:SF1">
    <property type="entry name" value="CARBOHYDRATE DEACETYLASE"/>
    <property type="match status" value="1"/>
</dbReference>
<organism evidence="6 7">
    <name type="scientific">Selenomonas bovis</name>
    <dbReference type="NCBI Taxonomy" id="416586"/>
    <lineage>
        <taxon>Bacteria</taxon>
        <taxon>Bacillati</taxon>
        <taxon>Bacillota</taxon>
        <taxon>Negativicutes</taxon>
        <taxon>Selenomonadales</taxon>
        <taxon>Selenomonadaceae</taxon>
        <taxon>Selenomonas</taxon>
    </lineage>
</organism>
<dbReference type="AlphaFoldDB" id="A0A848B8Y5"/>
<dbReference type="EMBL" id="JABAFA010000049">
    <property type="protein sequence ID" value="NMD99708.1"/>
    <property type="molecule type" value="Genomic_DNA"/>
</dbReference>
<evidence type="ECO:0000256" key="4">
    <source>
        <dbReference type="ARBA" id="ARBA00022842"/>
    </source>
</evidence>
<keyword evidence="5" id="KW-0119">Carbohydrate metabolism</keyword>
<dbReference type="PANTHER" id="PTHR31609">
    <property type="entry name" value="YDJC DEACETYLASE FAMILY MEMBER"/>
    <property type="match status" value="1"/>
</dbReference>
<comment type="caution">
    <text evidence="6">The sequence shown here is derived from an EMBL/GenBank/DDBJ whole genome shotgun (WGS) entry which is preliminary data.</text>
</comment>
<keyword evidence="3" id="KW-0378">Hydrolase</keyword>
<dbReference type="GO" id="GO:0019213">
    <property type="term" value="F:deacetylase activity"/>
    <property type="evidence" value="ECO:0007669"/>
    <property type="project" value="TreeGrafter"/>
</dbReference>
<dbReference type="Gene3D" id="3.20.20.370">
    <property type="entry name" value="Glycoside hydrolase/deacetylase"/>
    <property type="match status" value="1"/>
</dbReference>
<accession>A0A848B8Y5</accession>
<reference evidence="6 7" key="1">
    <citation type="submission" date="2020-04" db="EMBL/GenBank/DDBJ databases">
        <authorList>
            <person name="Hitch T.C.A."/>
            <person name="Wylensek D."/>
            <person name="Clavel T."/>
        </authorList>
    </citation>
    <scope>NUCLEOTIDE SEQUENCE [LARGE SCALE GENOMIC DNA]</scope>
    <source>
        <strain evidence="6 7">PG-130-P53-12</strain>
    </source>
</reference>
<dbReference type="InterPro" id="IPR006879">
    <property type="entry name" value="YdjC-like"/>
</dbReference>
<keyword evidence="7" id="KW-1185">Reference proteome</keyword>
<dbReference type="RefSeq" id="WP_170077945.1">
    <property type="nucleotide sequence ID" value="NZ_JABAFA010000049.1"/>
</dbReference>
<comment type="cofactor">
    <cofactor evidence="1">
        <name>Mg(2+)</name>
        <dbReference type="ChEBI" id="CHEBI:18420"/>
    </cofactor>
</comment>
<sequence>MRQIILNADDFGRHALINEAVRRAAADGLLRSASLMAGGPAFAEAVVIAKVTPALGVGVHLTLIDGRPVLPPEEIPSLVDDAGRFRPDHTAFARDYLAGRVRRADIRRELAAQIARVRAAGIVPDHVDSHQHLHVLPGIFPLVLDLAAAAGIRAVRIPKVCVGEGNGFLSGGLGDIIGRLGLYALAGLARRQAQRRGFAAPDFFAGLVAGAAVTSGYLARLAAELAAGRDGTTEVMLHPGMESETLASITGWQHDFRAEYDALVAPETRRAFAAHAIETVNFQALG</sequence>
<evidence type="ECO:0000256" key="1">
    <source>
        <dbReference type="ARBA" id="ARBA00001946"/>
    </source>
</evidence>
<evidence type="ECO:0000313" key="6">
    <source>
        <dbReference type="EMBL" id="NMD99708.1"/>
    </source>
</evidence>
<dbReference type="SUPFAM" id="SSF88713">
    <property type="entry name" value="Glycoside hydrolase/deacetylase"/>
    <property type="match status" value="1"/>
</dbReference>
<protein>
    <submittedName>
        <fullName evidence="6">ChbG/HpnK family deacetylase</fullName>
    </submittedName>
</protein>
<evidence type="ECO:0000256" key="5">
    <source>
        <dbReference type="ARBA" id="ARBA00023277"/>
    </source>
</evidence>
<dbReference type="Proteomes" id="UP000543804">
    <property type="component" value="Unassembled WGS sequence"/>
</dbReference>
<gene>
    <name evidence="6" type="ORF">HF878_09615</name>
</gene>
<evidence type="ECO:0000313" key="7">
    <source>
        <dbReference type="Proteomes" id="UP000543804"/>
    </source>
</evidence>
<dbReference type="GO" id="GO:0005975">
    <property type="term" value="P:carbohydrate metabolic process"/>
    <property type="evidence" value="ECO:0007669"/>
    <property type="project" value="InterPro"/>
</dbReference>